<comment type="subcellular location">
    <subcellularLocation>
        <location evidence="1">Mitochondrion</location>
    </subcellularLocation>
</comment>
<evidence type="ECO:0000256" key="8">
    <source>
        <dbReference type="ARBA" id="ARBA00023002"/>
    </source>
</evidence>
<evidence type="ECO:0000256" key="1">
    <source>
        <dbReference type="ARBA" id="ARBA00004173"/>
    </source>
</evidence>
<evidence type="ECO:0000256" key="5">
    <source>
        <dbReference type="ARBA" id="ARBA00022448"/>
    </source>
</evidence>
<feature type="compositionally biased region" description="Pro residues" evidence="13">
    <location>
        <begin position="81"/>
        <end position="91"/>
    </location>
</feature>
<dbReference type="PANTHER" id="PTHR16821:SF2">
    <property type="entry name" value="FRATAXIN, MITOCHONDRIAL"/>
    <property type="match status" value="1"/>
</dbReference>
<dbReference type="SUPFAM" id="SSF55387">
    <property type="entry name" value="Frataxin/Nqo15-like"/>
    <property type="match status" value="1"/>
</dbReference>
<dbReference type="GO" id="GO:0006879">
    <property type="term" value="P:intracellular iron ion homeostasis"/>
    <property type="evidence" value="ECO:0007669"/>
    <property type="project" value="UniProtKB-KW"/>
</dbReference>
<keyword evidence="7" id="KW-0809">Transit peptide</keyword>
<evidence type="ECO:0000313" key="14">
    <source>
        <dbReference type="EMBL" id="KAE8241113.1"/>
    </source>
</evidence>
<evidence type="ECO:0000256" key="9">
    <source>
        <dbReference type="ARBA" id="ARBA00023004"/>
    </source>
</evidence>
<feature type="compositionally biased region" description="Low complexity" evidence="13">
    <location>
        <begin position="69"/>
        <end position="80"/>
    </location>
</feature>
<reference evidence="14" key="2">
    <citation type="journal article" date="2019" name="IMA Fungus">
        <title>Genome sequencing and comparison of five Tilletia species to identify candidate genes for the detection of regulated species infecting wheat.</title>
        <authorList>
            <person name="Nguyen H.D.T."/>
            <person name="Sultana T."/>
            <person name="Kesanakurti P."/>
            <person name="Hambleton S."/>
        </authorList>
    </citation>
    <scope>NUCLEOTIDE SEQUENCE</scope>
    <source>
        <strain evidence="14">DAOMC 236426</strain>
    </source>
</reference>
<dbReference type="NCBIfam" id="TIGR03422">
    <property type="entry name" value="mito_frataxin"/>
    <property type="match status" value="1"/>
</dbReference>
<dbReference type="GO" id="GO:0008199">
    <property type="term" value="F:ferric iron binding"/>
    <property type="evidence" value="ECO:0007669"/>
    <property type="project" value="InterPro"/>
</dbReference>
<keyword evidence="4" id="KW-0409">Iron storage</keyword>
<keyword evidence="15" id="KW-1185">Reference proteome</keyword>
<dbReference type="Proteomes" id="UP000077684">
    <property type="component" value="Unassembled WGS sequence"/>
</dbReference>
<feature type="region of interest" description="Disordered" evidence="13">
    <location>
        <begin position="45"/>
        <end position="101"/>
    </location>
</feature>
<dbReference type="GO" id="GO:0008198">
    <property type="term" value="F:ferrous iron binding"/>
    <property type="evidence" value="ECO:0007669"/>
    <property type="project" value="TreeGrafter"/>
</dbReference>
<evidence type="ECO:0000256" key="11">
    <source>
        <dbReference type="ARBA" id="ARBA00023128"/>
    </source>
</evidence>
<evidence type="ECO:0000313" key="15">
    <source>
        <dbReference type="Proteomes" id="UP000077684"/>
    </source>
</evidence>
<dbReference type="AlphaFoldDB" id="A0A8X7STX8"/>
<keyword evidence="11" id="KW-0496">Mitochondrion</keyword>
<comment type="caution">
    <text evidence="14">The sequence shown here is derived from an EMBL/GenBank/DDBJ whole genome shotgun (WGS) entry which is preliminary data.</text>
</comment>
<organism evidence="14 15">
    <name type="scientific">Tilletia controversa</name>
    <name type="common">dwarf bunt fungus</name>
    <dbReference type="NCBI Taxonomy" id="13291"/>
    <lineage>
        <taxon>Eukaryota</taxon>
        <taxon>Fungi</taxon>
        <taxon>Dikarya</taxon>
        <taxon>Basidiomycota</taxon>
        <taxon>Ustilaginomycotina</taxon>
        <taxon>Exobasidiomycetes</taxon>
        <taxon>Tilletiales</taxon>
        <taxon>Tilletiaceae</taxon>
        <taxon>Tilletia</taxon>
    </lineage>
</organism>
<dbReference type="Gene3D" id="3.30.920.10">
    <property type="entry name" value="Frataxin/CyaY"/>
    <property type="match status" value="1"/>
</dbReference>
<dbReference type="GO" id="GO:0005739">
    <property type="term" value="C:mitochondrion"/>
    <property type="evidence" value="ECO:0007669"/>
    <property type="project" value="UniProtKB-SubCell"/>
</dbReference>
<evidence type="ECO:0000256" key="7">
    <source>
        <dbReference type="ARBA" id="ARBA00022946"/>
    </source>
</evidence>
<feature type="compositionally biased region" description="Low complexity" evidence="13">
    <location>
        <begin position="45"/>
        <end position="56"/>
    </location>
</feature>
<dbReference type="InterPro" id="IPR020895">
    <property type="entry name" value="Frataxin_CS"/>
</dbReference>
<keyword evidence="6" id="KW-0410">Iron transport</keyword>
<dbReference type="PROSITE" id="PS01344">
    <property type="entry name" value="FRATAXIN_1"/>
    <property type="match status" value="1"/>
</dbReference>
<evidence type="ECO:0000256" key="6">
    <source>
        <dbReference type="ARBA" id="ARBA00022496"/>
    </source>
</evidence>
<dbReference type="SMART" id="SM01219">
    <property type="entry name" value="Frataxin_Cyay"/>
    <property type="match status" value="1"/>
</dbReference>
<dbReference type="GO" id="GO:0016226">
    <property type="term" value="P:iron-sulfur cluster assembly"/>
    <property type="evidence" value="ECO:0007669"/>
    <property type="project" value="InterPro"/>
</dbReference>
<dbReference type="PROSITE" id="PS50810">
    <property type="entry name" value="FRATAXIN_2"/>
    <property type="match status" value="1"/>
</dbReference>
<evidence type="ECO:0000256" key="4">
    <source>
        <dbReference type="ARBA" id="ARBA00022434"/>
    </source>
</evidence>
<dbReference type="GO" id="GO:0004322">
    <property type="term" value="F:ferroxidase activity"/>
    <property type="evidence" value="ECO:0007669"/>
    <property type="project" value="UniProtKB-EC"/>
</dbReference>
<dbReference type="GO" id="GO:0034986">
    <property type="term" value="F:iron chaperone activity"/>
    <property type="evidence" value="ECO:0007669"/>
    <property type="project" value="TreeGrafter"/>
</dbReference>
<dbReference type="InterPro" id="IPR017789">
    <property type="entry name" value="Frataxin"/>
</dbReference>
<proteinExistence type="inferred from homology"/>
<keyword evidence="10" id="KW-0406">Ion transport</keyword>
<evidence type="ECO:0000256" key="10">
    <source>
        <dbReference type="ARBA" id="ARBA00023065"/>
    </source>
</evidence>
<name>A0A8X7STX8_9BASI</name>
<evidence type="ECO:0000256" key="12">
    <source>
        <dbReference type="ARBA" id="ARBA00047990"/>
    </source>
</evidence>
<dbReference type="InterPro" id="IPR002908">
    <property type="entry name" value="Frataxin/CyaY"/>
</dbReference>
<reference evidence="14" key="1">
    <citation type="submission" date="2016-04" db="EMBL/GenBank/DDBJ databases">
        <authorList>
            <person name="Nguyen H.D."/>
            <person name="Samba Siva P."/>
            <person name="Cullis J."/>
            <person name="Levesque C.A."/>
            <person name="Hambleton S."/>
        </authorList>
    </citation>
    <scope>NUCLEOTIDE SEQUENCE</scope>
    <source>
        <strain evidence="14">DAOMC 236426</strain>
    </source>
</reference>
<dbReference type="Pfam" id="PF01491">
    <property type="entry name" value="Frataxin_Cyay"/>
    <property type="match status" value="1"/>
</dbReference>
<keyword evidence="8" id="KW-0560">Oxidoreductase</keyword>
<accession>A0A8X7STX8</accession>
<dbReference type="GO" id="GO:0006826">
    <property type="term" value="P:iron ion transport"/>
    <property type="evidence" value="ECO:0007669"/>
    <property type="project" value="UniProtKB-KW"/>
</dbReference>
<keyword evidence="5" id="KW-0813">Transport</keyword>
<dbReference type="InterPro" id="IPR036524">
    <property type="entry name" value="Frataxin/CyaY_sf"/>
</dbReference>
<comment type="similarity">
    <text evidence="2">Belongs to the frataxin family.</text>
</comment>
<gene>
    <name evidence="14" type="ORF">A4X06_0g7659</name>
</gene>
<sequence>MNTLPTRVLAQRAILRPPFVPRALAPSLIREHCAAVRHAITSFAAASPTARASSRSDQAQHSTSRSIHHSAPSHSHSHSASPPPNPTPTPLSPEEYDTKASQTLESLTDSLETLLERIQDGELSLRSTTSSSSAEEWDVEYSSGVLNLRLGKAHGTYVLNKQPPNRQIWLSSPSSGPKRFDYEASGGGEGDRWVCRREGLPGGKVTLKGLVERELGMLTGLEVEQLGLRFEADS</sequence>
<keyword evidence="9" id="KW-0408">Iron</keyword>
<dbReference type="GO" id="GO:0051537">
    <property type="term" value="F:2 iron, 2 sulfur cluster binding"/>
    <property type="evidence" value="ECO:0007669"/>
    <property type="project" value="TreeGrafter"/>
</dbReference>
<comment type="catalytic activity">
    <reaction evidence="12">
        <text>4 Fe(2+) + O2 + 4 H(+) = 4 Fe(3+) + 2 H2O</text>
        <dbReference type="Rhea" id="RHEA:11148"/>
        <dbReference type="ChEBI" id="CHEBI:15377"/>
        <dbReference type="ChEBI" id="CHEBI:15378"/>
        <dbReference type="ChEBI" id="CHEBI:15379"/>
        <dbReference type="ChEBI" id="CHEBI:29033"/>
        <dbReference type="ChEBI" id="CHEBI:29034"/>
        <dbReference type="EC" id="1.16.3.1"/>
    </reaction>
</comment>
<dbReference type="EC" id="1.16.3.1" evidence="3"/>
<dbReference type="EMBL" id="LWDE02001399">
    <property type="protein sequence ID" value="KAE8241113.1"/>
    <property type="molecule type" value="Genomic_DNA"/>
</dbReference>
<evidence type="ECO:0000256" key="2">
    <source>
        <dbReference type="ARBA" id="ARBA00008183"/>
    </source>
</evidence>
<dbReference type="PANTHER" id="PTHR16821">
    <property type="entry name" value="FRATAXIN"/>
    <property type="match status" value="1"/>
</dbReference>
<protein>
    <recommendedName>
        <fullName evidence="3">ferroxidase</fullName>
        <ecNumber evidence="3">1.16.3.1</ecNumber>
    </recommendedName>
</protein>
<evidence type="ECO:0000256" key="3">
    <source>
        <dbReference type="ARBA" id="ARBA00013107"/>
    </source>
</evidence>
<evidence type="ECO:0000256" key="13">
    <source>
        <dbReference type="SAM" id="MobiDB-lite"/>
    </source>
</evidence>